<feature type="domain" description="DDE Tnp4" evidence="8">
    <location>
        <begin position="144"/>
        <end position="286"/>
    </location>
</feature>
<keyword evidence="4" id="KW-0540">Nuclease</keyword>
<evidence type="ECO:0000256" key="1">
    <source>
        <dbReference type="ARBA" id="ARBA00001968"/>
    </source>
</evidence>
<accession>A0A6G0NEQ4</accession>
<dbReference type="EMBL" id="QXGC01001349">
    <property type="protein sequence ID" value="KAE9204907.1"/>
    <property type="molecule type" value="Genomic_DNA"/>
</dbReference>
<evidence type="ECO:0000313" key="10">
    <source>
        <dbReference type="Proteomes" id="UP000476176"/>
    </source>
</evidence>
<evidence type="ECO:0000256" key="2">
    <source>
        <dbReference type="ARBA" id="ARBA00004123"/>
    </source>
</evidence>
<dbReference type="GO" id="GO:0016787">
    <property type="term" value="F:hydrolase activity"/>
    <property type="evidence" value="ECO:0007669"/>
    <property type="project" value="UniProtKB-KW"/>
</dbReference>
<comment type="caution">
    <text evidence="9">The sequence shown here is derived from an EMBL/GenBank/DDBJ whole genome shotgun (WGS) entry which is preliminary data.</text>
</comment>
<dbReference type="InterPro" id="IPR045249">
    <property type="entry name" value="HARBI1-like"/>
</dbReference>
<evidence type="ECO:0000256" key="6">
    <source>
        <dbReference type="ARBA" id="ARBA00022801"/>
    </source>
</evidence>
<evidence type="ECO:0000259" key="8">
    <source>
        <dbReference type="Pfam" id="PF13359"/>
    </source>
</evidence>
<dbReference type="AlphaFoldDB" id="A0A6G0NEQ4"/>
<dbReference type="GO" id="GO:0046872">
    <property type="term" value="F:metal ion binding"/>
    <property type="evidence" value="ECO:0007669"/>
    <property type="project" value="UniProtKB-KW"/>
</dbReference>
<dbReference type="InterPro" id="IPR027806">
    <property type="entry name" value="HARBI1_dom"/>
</dbReference>
<dbReference type="GO" id="GO:0004518">
    <property type="term" value="F:nuclease activity"/>
    <property type="evidence" value="ECO:0007669"/>
    <property type="project" value="UniProtKB-KW"/>
</dbReference>
<evidence type="ECO:0000313" key="9">
    <source>
        <dbReference type="EMBL" id="KAE9204907.1"/>
    </source>
</evidence>
<comment type="similarity">
    <text evidence="3">Belongs to the HARBI1 family.</text>
</comment>
<name>A0A6G0NEQ4_9STRA</name>
<evidence type="ECO:0000256" key="7">
    <source>
        <dbReference type="ARBA" id="ARBA00023242"/>
    </source>
</evidence>
<organism evidence="9 10">
    <name type="scientific">Phytophthora fragariae</name>
    <dbReference type="NCBI Taxonomy" id="53985"/>
    <lineage>
        <taxon>Eukaryota</taxon>
        <taxon>Sar</taxon>
        <taxon>Stramenopiles</taxon>
        <taxon>Oomycota</taxon>
        <taxon>Peronosporomycetes</taxon>
        <taxon>Peronosporales</taxon>
        <taxon>Peronosporaceae</taxon>
        <taxon>Phytophthora</taxon>
    </lineage>
</organism>
<evidence type="ECO:0000256" key="4">
    <source>
        <dbReference type="ARBA" id="ARBA00022722"/>
    </source>
</evidence>
<dbReference type="Pfam" id="PF13359">
    <property type="entry name" value="DDE_Tnp_4"/>
    <property type="match status" value="1"/>
</dbReference>
<proteinExistence type="inferred from homology"/>
<keyword evidence="5" id="KW-0479">Metal-binding</keyword>
<dbReference type="PANTHER" id="PTHR22930:SF85">
    <property type="entry name" value="GH03217P-RELATED"/>
    <property type="match status" value="1"/>
</dbReference>
<comment type="subcellular location">
    <subcellularLocation>
        <location evidence="2">Nucleus</location>
    </subcellularLocation>
</comment>
<dbReference type="Proteomes" id="UP000476176">
    <property type="component" value="Unassembled WGS sequence"/>
</dbReference>
<evidence type="ECO:0000256" key="5">
    <source>
        <dbReference type="ARBA" id="ARBA00022723"/>
    </source>
</evidence>
<dbReference type="PANTHER" id="PTHR22930">
    <property type="match status" value="1"/>
</dbReference>
<protein>
    <recommendedName>
        <fullName evidence="8">DDE Tnp4 domain-containing protein</fullName>
    </recommendedName>
</protein>
<sequence length="295" mass="32676">MDDITAVILGVVIGASVSAAVVAADKRGTGWFHKKLRCDKNSFLRIYELVHAAWEHEPGPNCKHQVIKRVALTVLYLAQGGTMDQAASALGVSRSRAVVYIYETLDVVGAMANRFVVMSTGEELTFVEDGFFVTACFPDTIGAIDGTLVRIARPHDFEGWYCRKNYPAVNGQAVVDHRGLFRTISIRSGSNNDQSLWNGSGIRKRLSSLVPPGKHLVADAGYKIWGHILTPFPEPEAIGDRRKRLYNYVNSKTRIVVECAFGRLKNRFRILLGKLEQKSAGNVCKTLFYEKLKGS</sequence>
<dbReference type="GO" id="GO:0005634">
    <property type="term" value="C:nucleus"/>
    <property type="evidence" value="ECO:0007669"/>
    <property type="project" value="UniProtKB-SubCell"/>
</dbReference>
<comment type="cofactor">
    <cofactor evidence="1">
        <name>a divalent metal cation</name>
        <dbReference type="ChEBI" id="CHEBI:60240"/>
    </cofactor>
</comment>
<evidence type="ECO:0000256" key="3">
    <source>
        <dbReference type="ARBA" id="ARBA00006958"/>
    </source>
</evidence>
<gene>
    <name evidence="9" type="ORF">PF004_g17708</name>
</gene>
<keyword evidence="6" id="KW-0378">Hydrolase</keyword>
<keyword evidence="7" id="KW-0539">Nucleus</keyword>
<reference evidence="9 10" key="1">
    <citation type="submission" date="2018-09" db="EMBL/GenBank/DDBJ databases">
        <title>Genomic investigation of the strawberry pathogen Phytophthora fragariae indicates pathogenicity is determined by transcriptional variation in three key races.</title>
        <authorList>
            <person name="Adams T.M."/>
            <person name="Armitage A.D."/>
            <person name="Sobczyk M.K."/>
            <person name="Bates H.J."/>
            <person name="Dunwell J.M."/>
            <person name="Nellist C.F."/>
            <person name="Harrison R.J."/>
        </authorList>
    </citation>
    <scope>NUCLEOTIDE SEQUENCE [LARGE SCALE GENOMIC DNA]</scope>
    <source>
        <strain evidence="9 10">BC-23</strain>
    </source>
</reference>